<dbReference type="PROSITE" id="PS51257">
    <property type="entry name" value="PROKAR_LIPOPROTEIN"/>
    <property type="match status" value="1"/>
</dbReference>
<sequence length="231" mass="26332">MLHLKRKATLLVLVLILVLTGCGNNGEEATDKSTNKESNDQKEVVASVNGKNISQTEFNTALEQFKLTYTQQGIDLESLGEEQNKLIEEQALEQLINNELLQQAADKEELVAKPEEVEASLSELKGQFETEDQFTEALATNNLTLEELEEQIAKEMKINQYIASNINEQTVTDEEIQEMYDMYGEQSEEELPALEEVKEQIKQTIEQQKQQQEIQVLIEKLKEDSKIIKNI</sequence>
<dbReference type="PANTHER" id="PTHR47245:SF2">
    <property type="entry name" value="PEPTIDYL-PROLYL CIS-TRANS ISOMERASE HP_0175-RELATED"/>
    <property type="match status" value="1"/>
</dbReference>
<dbReference type="PANTHER" id="PTHR47245">
    <property type="entry name" value="PEPTIDYLPROLYL ISOMERASE"/>
    <property type="match status" value="1"/>
</dbReference>
<dbReference type="STRING" id="930152.SAMN05216565_1152"/>
<dbReference type="Gene3D" id="1.10.4030.10">
    <property type="entry name" value="Porin chaperone SurA, peptide-binding domain"/>
    <property type="match status" value="1"/>
</dbReference>
<organism evidence="3 4">
    <name type="scientific">Litchfieldia salsa</name>
    <dbReference type="NCBI Taxonomy" id="930152"/>
    <lineage>
        <taxon>Bacteria</taxon>
        <taxon>Bacillati</taxon>
        <taxon>Bacillota</taxon>
        <taxon>Bacilli</taxon>
        <taxon>Bacillales</taxon>
        <taxon>Bacillaceae</taxon>
        <taxon>Litchfieldia</taxon>
    </lineage>
</organism>
<accession>A0A1H0WSW7</accession>
<feature type="coiled-coil region" evidence="1">
    <location>
        <begin position="184"/>
        <end position="214"/>
    </location>
</feature>
<feature type="chain" id="PRO_5039604515" evidence="2">
    <location>
        <begin position="26"/>
        <end position="231"/>
    </location>
</feature>
<evidence type="ECO:0000256" key="2">
    <source>
        <dbReference type="SAM" id="SignalP"/>
    </source>
</evidence>
<evidence type="ECO:0000313" key="4">
    <source>
        <dbReference type="Proteomes" id="UP000199159"/>
    </source>
</evidence>
<gene>
    <name evidence="3" type="ORF">SAMN05216565_1152</name>
</gene>
<reference evidence="4" key="1">
    <citation type="submission" date="2016-10" db="EMBL/GenBank/DDBJ databases">
        <authorList>
            <person name="Varghese N."/>
            <person name="Submissions S."/>
        </authorList>
    </citation>
    <scope>NUCLEOTIDE SEQUENCE [LARGE SCALE GENOMIC DNA]</scope>
    <source>
        <strain evidence="4">IBRC-M10078</strain>
    </source>
</reference>
<keyword evidence="4" id="KW-1185">Reference proteome</keyword>
<dbReference type="SUPFAM" id="SSF109998">
    <property type="entry name" value="Triger factor/SurA peptide-binding domain-like"/>
    <property type="match status" value="1"/>
</dbReference>
<dbReference type="OrthoDB" id="4775280at2"/>
<dbReference type="InterPro" id="IPR027304">
    <property type="entry name" value="Trigger_fact/SurA_dom_sf"/>
</dbReference>
<dbReference type="Proteomes" id="UP000199159">
    <property type="component" value="Unassembled WGS sequence"/>
</dbReference>
<proteinExistence type="predicted"/>
<name>A0A1H0WSW7_9BACI</name>
<dbReference type="EMBL" id="FNJU01000015">
    <property type="protein sequence ID" value="SDP93615.1"/>
    <property type="molecule type" value="Genomic_DNA"/>
</dbReference>
<protein>
    <submittedName>
        <fullName evidence="3">SurA N-terminal domain-containing protein</fullName>
    </submittedName>
</protein>
<dbReference type="InterPro" id="IPR050245">
    <property type="entry name" value="PrsA_foldase"/>
</dbReference>
<keyword evidence="2" id="KW-0732">Signal</keyword>
<keyword evidence="1" id="KW-0175">Coiled coil</keyword>
<dbReference type="RefSeq" id="WP_090858672.1">
    <property type="nucleotide sequence ID" value="NZ_FNJU01000015.1"/>
</dbReference>
<evidence type="ECO:0000256" key="1">
    <source>
        <dbReference type="SAM" id="Coils"/>
    </source>
</evidence>
<feature type="signal peptide" evidence="2">
    <location>
        <begin position="1"/>
        <end position="25"/>
    </location>
</feature>
<evidence type="ECO:0000313" key="3">
    <source>
        <dbReference type="EMBL" id="SDP93615.1"/>
    </source>
</evidence>
<dbReference type="AlphaFoldDB" id="A0A1H0WSW7"/>
<dbReference type="Pfam" id="PF13624">
    <property type="entry name" value="SurA_N_3"/>
    <property type="match status" value="1"/>
</dbReference>